<proteinExistence type="predicted"/>
<accession>A0A645JGD2</accession>
<evidence type="ECO:0000313" key="1">
    <source>
        <dbReference type="EMBL" id="MPN62170.1"/>
    </source>
</evidence>
<dbReference type="InterPro" id="IPR010921">
    <property type="entry name" value="Trp_repressor/repl_initiator"/>
</dbReference>
<dbReference type="SUPFAM" id="SSF48295">
    <property type="entry name" value="TrpR-like"/>
    <property type="match status" value="1"/>
</dbReference>
<gene>
    <name evidence="1" type="ORF">SDC9_209917</name>
</gene>
<comment type="caution">
    <text evidence="1">The sequence shown here is derived from an EMBL/GenBank/DDBJ whole genome shotgun (WGS) entry which is preliminary data.</text>
</comment>
<organism evidence="1">
    <name type="scientific">bioreactor metagenome</name>
    <dbReference type="NCBI Taxonomy" id="1076179"/>
    <lineage>
        <taxon>unclassified sequences</taxon>
        <taxon>metagenomes</taxon>
        <taxon>ecological metagenomes</taxon>
    </lineage>
</organism>
<dbReference type="EMBL" id="VSSQ01139795">
    <property type="protein sequence ID" value="MPN62170.1"/>
    <property type="molecule type" value="Genomic_DNA"/>
</dbReference>
<name>A0A645JGD2_9ZZZZ</name>
<dbReference type="AlphaFoldDB" id="A0A645JGD2"/>
<protein>
    <recommendedName>
        <fullName evidence="2">Transposase</fullName>
    </recommendedName>
</protein>
<reference evidence="1" key="1">
    <citation type="submission" date="2019-08" db="EMBL/GenBank/DDBJ databases">
        <authorList>
            <person name="Kucharzyk K."/>
            <person name="Murdoch R.W."/>
            <person name="Higgins S."/>
            <person name="Loffler F."/>
        </authorList>
    </citation>
    <scope>NUCLEOTIDE SEQUENCE</scope>
</reference>
<sequence>MAIAALKGDETLAALAEKFDVHPNQITQWKTQLLENASGVFATAAEKQAATPDLKDLHAKIGQQALEIDFLAVALGRIGDASAKR</sequence>
<dbReference type="GO" id="GO:0043565">
    <property type="term" value="F:sequence-specific DNA binding"/>
    <property type="evidence" value="ECO:0007669"/>
    <property type="project" value="InterPro"/>
</dbReference>
<evidence type="ECO:0008006" key="2">
    <source>
        <dbReference type="Google" id="ProtNLM"/>
    </source>
</evidence>